<dbReference type="VEuPathDB" id="FungiDB:TSTA_009020"/>
<dbReference type="RefSeq" id="XP_002483011.1">
    <property type="nucleotide sequence ID" value="XM_002482966.1"/>
</dbReference>
<reference evidence="2" key="1">
    <citation type="journal article" date="2015" name="Genome Announc.">
        <title>Genome sequence of the AIDS-associated pathogen Penicillium marneffei (ATCC18224) and its near taxonomic relative Talaromyces stipitatus (ATCC10500).</title>
        <authorList>
            <person name="Nierman W.C."/>
            <person name="Fedorova-Abrams N.D."/>
            <person name="Andrianopoulos A."/>
        </authorList>
    </citation>
    <scope>NUCLEOTIDE SEQUENCE [LARGE SCALE GENOMIC DNA]</scope>
    <source>
        <strain evidence="2">ATCC 10500 / CBS 375.48 / QM 6759 / NRRL 1006</strain>
    </source>
</reference>
<evidence type="ECO:0000313" key="2">
    <source>
        <dbReference type="Proteomes" id="UP000001745"/>
    </source>
</evidence>
<dbReference type="OrthoDB" id="5233426at2759"/>
<dbReference type="InParanoid" id="B8MF08"/>
<name>B8MF08_TALSN</name>
<accession>B8MF08</accession>
<dbReference type="PhylomeDB" id="B8MF08"/>
<dbReference type="GeneID" id="8100763"/>
<protein>
    <submittedName>
        <fullName evidence="1">Uncharacterized protein</fullName>
    </submittedName>
</protein>
<dbReference type="HOGENOM" id="CLU_2160107_0_0_1"/>
<organism evidence="1 2">
    <name type="scientific">Talaromyces stipitatus (strain ATCC 10500 / CBS 375.48 / QM 6759 / NRRL 1006)</name>
    <name type="common">Penicillium stipitatum</name>
    <dbReference type="NCBI Taxonomy" id="441959"/>
    <lineage>
        <taxon>Eukaryota</taxon>
        <taxon>Fungi</taxon>
        <taxon>Dikarya</taxon>
        <taxon>Ascomycota</taxon>
        <taxon>Pezizomycotina</taxon>
        <taxon>Eurotiomycetes</taxon>
        <taxon>Eurotiomycetidae</taxon>
        <taxon>Eurotiales</taxon>
        <taxon>Trichocomaceae</taxon>
        <taxon>Talaromyces</taxon>
        <taxon>Talaromyces sect. Talaromyces</taxon>
    </lineage>
</organism>
<proteinExistence type="predicted"/>
<dbReference type="AlphaFoldDB" id="B8MF08"/>
<dbReference type="EMBL" id="EQ962656">
    <property type="protein sequence ID" value="EED15777.1"/>
    <property type="molecule type" value="Genomic_DNA"/>
</dbReference>
<sequence>MADKTALSNTEHIAGENALKHYVLTGGWRNAHFIKEPDLPKSSIIDYYCDSLERIANFAKKWGTSFHRSHMTPSLSQHHCVLHDMDARHLDFNIDPEVGKDGCKPLDQEVE</sequence>
<keyword evidence="2" id="KW-1185">Reference proteome</keyword>
<evidence type="ECO:0000313" key="1">
    <source>
        <dbReference type="EMBL" id="EED15777.1"/>
    </source>
</evidence>
<dbReference type="Proteomes" id="UP000001745">
    <property type="component" value="Unassembled WGS sequence"/>
</dbReference>
<gene>
    <name evidence="1" type="ORF">TSTA_009020</name>
</gene>